<evidence type="ECO:0000313" key="7">
    <source>
        <dbReference type="Proteomes" id="UP001500831"/>
    </source>
</evidence>
<organism evidence="6 7">
    <name type="scientific">Streptosporangium fragile</name>
    <dbReference type="NCBI Taxonomy" id="46186"/>
    <lineage>
        <taxon>Bacteria</taxon>
        <taxon>Bacillati</taxon>
        <taxon>Actinomycetota</taxon>
        <taxon>Actinomycetes</taxon>
        <taxon>Streptosporangiales</taxon>
        <taxon>Streptosporangiaceae</taxon>
        <taxon>Streptosporangium</taxon>
    </lineage>
</organism>
<protein>
    <submittedName>
        <fullName evidence="6">Tryptophanase</fullName>
    </submittedName>
</protein>
<feature type="domain" description="Aromatic amino acid beta-eliminating lyase/threonine aldolase" evidence="5">
    <location>
        <begin position="65"/>
        <end position="440"/>
    </location>
</feature>
<dbReference type="NCBIfam" id="NF009709">
    <property type="entry name" value="PRK13238.1"/>
    <property type="match status" value="1"/>
</dbReference>
<comment type="caution">
    <text evidence="6">The sequence shown here is derived from an EMBL/GenBank/DDBJ whole genome shotgun (WGS) entry which is preliminary data.</text>
</comment>
<dbReference type="Gene3D" id="3.90.1150.10">
    <property type="entry name" value="Aspartate Aminotransferase, domain 1"/>
    <property type="match status" value="1"/>
</dbReference>
<keyword evidence="3" id="KW-0663">Pyridoxal phosphate</keyword>
<dbReference type="InterPro" id="IPR001597">
    <property type="entry name" value="ArAA_b-elim_lyase/Thr_aldolase"/>
</dbReference>
<keyword evidence="4" id="KW-0456">Lyase</keyword>
<sequence>MSIEGRPFGTGMEDAGSRSLAALAEPYRIKVAEQIRLLSRPEREEVLAAAHYSGIHIDAADVFIDLMTDSGTGAMSSEQWAALMRGDESYFGSRSYQRFETVSREITGYPHIVPTHQGRAAEKIITELLVRPGDVVLSNTHFDTTRGHILHRQGVPVDCIGDWLWDFGDEREFKGNFDLKKLELALARHHSRVPFILITVLNNMACSSPVSMQNIREVKSLADRYGVKVMFDACRLAENAYFIQQGEPEFSGVSIQDIVLEMFSYGDGCWMSAKKDAIVNIGGFCAFRDESLAMRAKELLVLYEGYPTYGGLAGRDLEAMAVGLREGLDQEYLAHRIRQAAYLGRLITEADVSVSRPVGGSGVFVDVRSIYPHLSAEQLPTVAFAADMFLEGGVRVGGALFPMKTVDIGSGNIVDRSFEFSRLAIPRRTYTQGHLEYVADIVARVKSKASENMGYRVTYMPETMGHFFVRFAPVAG</sequence>
<dbReference type="PANTHER" id="PTHR32325:SF4">
    <property type="entry name" value="TRYPTOPHANASE"/>
    <property type="match status" value="1"/>
</dbReference>
<accession>A0ABN3W4M2</accession>
<evidence type="ECO:0000256" key="2">
    <source>
        <dbReference type="ARBA" id="ARBA00009721"/>
    </source>
</evidence>
<dbReference type="InterPro" id="IPR015422">
    <property type="entry name" value="PyrdxlP-dep_Trfase_small"/>
</dbReference>
<keyword evidence="7" id="KW-1185">Reference proteome</keyword>
<evidence type="ECO:0000256" key="1">
    <source>
        <dbReference type="ARBA" id="ARBA00001933"/>
    </source>
</evidence>
<dbReference type="EMBL" id="BAAAVI010000056">
    <property type="protein sequence ID" value="GAA2895970.1"/>
    <property type="molecule type" value="Genomic_DNA"/>
</dbReference>
<dbReference type="InterPro" id="IPR015424">
    <property type="entry name" value="PyrdxlP-dep_Trfase"/>
</dbReference>
<dbReference type="InterPro" id="IPR015421">
    <property type="entry name" value="PyrdxlP-dep_Trfase_major"/>
</dbReference>
<evidence type="ECO:0000256" key="4">
    <source>
        <dbReference type="ARBA" id="ARBA00023239"/>
    </source>
</evidence>
<dbReference type="Gene3D" id="3.40.640.10">
    <property type="entry name" value="Type I PLP-dependent aspartate aminotransferase-like (Major domain)"/>
    <property type="match status" value="1"/>
</dbReference>
<gene>
    <name evidence="6" type="ORF">GCM10010517_60890</name>
</gene>
<dbReference type="InterPro" id="IPR011166">
    <property type="entry name" value="Beta-eliminating_lyase"/>
</dbReference>
<dbReference type="PIRSF" id="PIRSF001386">
    <property type="entry name" value="Trpase"/>
    <property type="match status" value="1"/>
</dbReference>
<dbReference type="InterPro" id="IPR018176">
    <property type="entry name" value="Tryptophanase_CS"/>
</dbReference>
<name>A0ABN3W4M2_9ACTN</name>
<evidence type="ECO:0000256" key="3">
    <source>
        <dbReference type="ARBA" id="ARBA00022898"/>
    </source>
</evidence>
<dbReference type="SUPFAM" id="SSF53383">
    <property type="entry name" value="PLP-dependent transferases"/>
    <property type="match status" value="1"/>
</dbReference>
<evidence type="ECO:0000313" key="6">
    <source>
        <dbReference type="EMBL" id="GAA2895970.1"/>
    </source>
</evidence>
<dbReference type="Pfam" id="PF01212">
    <property type="entry name" value="Beta_elim_lyase"/>
    <property type="match status" value="1"/>
</dbReference>
<comment type="cofactor">
    <cofactor evidence="1">
        <name>pyridoxal 5'-phosphate</name>
        <dbReference type="ChEBI" id="CHEBI:597326"/>
    </cofactor>
</comment>
<dbReference type="PANTHER" id="PTHR32325">
    <property type="entry name" value="BETA-ELIMINATING LYASE-LIKE PROTEIN-RELATED"/>
    <property type="match status" value="1"/>
</dbReference>
<reference evidence="6 7" key="1">
    <citation type="journal article" date="2019" name="Int. J. Syst. Evol. Microbiol.">
        <title>The Global Catalogue of Microorganisms (GCM) 10K type strain sequencing project: providing services to taxonomists for standard genome sequencing and annotation.</title>
        <authorList>
            <consortium name="The Broad Institute Genomics Platform"/>
            <consortium name="The Broad Institute Genome Sequencing Center for Infectious Disease"/>
            <person name="Wu L."/>
            <person name="Ma J."/>
        </authorList>
    </citation>
    <scope>NUCLEOTIDE SEQUENCE [LARGE SCALE GENOMIC DNA]</scope>
    <source>
        <strain evidence="6 7">JCM 6242</strain>
    </source>
</reference>
<dbReference type="PROSITE" id="PS00853">
    <property type="entry name" value="BETA_ELIM_LYASE"/>
    <property type="match status" value="1"/>
</dbReference>
<proteinExistence type="inferred from homology"/>
<dbReference type="Proteomes" id="UP001500831">
    <property type="component" value="Unassembled WGS sequence"/>
</dbReference>
<comment type="similarity">
    <text evidence="2">Belongs to the beta-eliminating lyase family.</text>
</comment>
<evidence type="ECO:0000259" key="5">
    <source>
        <dbReference type="Pfam" id="PF01212"/>
    </source>
</evidence>